<feature type="transmembrane region" description="Helical" evidence="2">
    <location>
        <begin position="176"/>
        <end position="195"/>
    </location>
</feature>
<feature type="transmembrane region" description="Helical" evidence="2">
    <location>
        <begin position="264"/>
        <end position="282"/>
    </location>
</feature>
<evidence type="ECO:0000313" key="3">
    <source>
        <dbReference type="EMBL" id="NDV13802.1"/>
    </source>
</evidence>
<comment type="caution">
    <text evidence="3">The sequence shown here is derived from an EMBL/GenBank/DDBJ whole genome shotgun (WGS) entry which is preliminary data.</text>
</comment>
<evidence type="ECO:0000313" key="4">
    <source>
        <dbReference type="Proteomes" id="UP000482578"/>
    </source>
</evidence>
<dbReference type="AlphaFoldDB" id="A0A6B2KUA6"/>
<sequence length="475" mass="52216">MFEVSIHESVIGSAWSRLADRLRYFDWLFWLCLIGAMLLPKLYEIHRVWQVGDLPPEVLAAVEQFRFAELALEVILESVPFAVLAACARLKRKERAAGFSVAAIIWTGGAACVLMLAIQLGATYWMSTASKLPEAWLAPTVQYLQFRSVGMPFEVMAMTLMMALKGMGHGRRVVGVTALTLACGMAVDALLYGRFSWSLDLGLDGIALGYVLTRMAGFACALWALWSIAGWPRWRFTRCFMPLRNFLRVGGMTGLDCLIRNAGYSYLLVLINLMGVLPYAAYGLAMQLIWTALIPVLALSETTMVAVGKSDDLIRRRQAIVSSLSVLLLLNLFLLLALSWWQGWALMLNTDSALVALSGEMALWLVLPYVLFTFSQTARGMLIGARVAWPIPLSTTVVTLLTTVPAAVAVQAWGWAPTVREVIAVMSAGFVIDALITWPLCWCYVWVGRALPASVQHDTPSLPAVSDGDRQLATG</sequence>
<keyword evidence="1" id="KW-0813">Transport</keyword>
<keyword evidence="2" id="KW-0472">Membrane</keyword>
<dbReference type="Proteomes" id="UP000482578">
    <property type="component" value="Unassembled WGS sequence"/>
</dbReference>
<feature type="transmembrane region" description="Helical" evidence="2">
    <location>
        <begin position="288"/>
        <end position="307"/>
    </location>
</feature>
<feature type="transmembrane region" description="Helical" evidence="2">
    <location>
        <begin position="27"/>
        <end position="45"/>
    </location>
</feature>
<dbReference type="GO" id="GO:0015297">
    <property type="term" value="F:antiporter activity"/>
    <property type="evidence" value="ECO:0007669"/>
    <property type="project" value="InterPro"/>
</dbReference>
<feature type="transmembrane region" description="Helical" evidence="2">
    <location>
        <begin position="422"/>
        <end position="447"/>
    </location>
</feature>
<dbReference type="GO" id="GO:0042910">
    <property type="term" value="F:xenobiotic transmembrane transporter activity"/>
    <property type="evidence" value="ECO:0007669"/>
    <property type="project" value="InterPro"/>
</dbReference>
<evidence type="ECO:0008006" key="5">
    <source>
        <dbReference type="Google" id="ProtNLM"/>
    </source>
</evidence>
<dbReference type="InterPro" id="IPR002528">
    <property type="entry name" value="MATE_fam"/>
</dbReference>
<organism evidence="3 4">
    <name type="scientific">Crenobacter caeni</name>
    <dbReference type="NCBI Taxonomy" id="2705474"/>
    <lineage>
        <taxon>Bacteria</taxon>
        <taxon>Pseudomonadati</taxon>
        <taxon>Pseudomonadota</taxon>
        <taxon>Betaproteobacteria</taxon>
        <taxon>Neisseriales</taxon>
        <taxon>Neisseriaceae</taxon>
        <taxon>Crenobacter</taxon>
    </lineage>
</organism>
<dbReference type="PANTHER" id="PTHR43298:SF2">
    <property type="entry name" value="FMN_FAD EXPORTER YEEO-RELATED"/>
    <property type="match status" value="1"/>
</dbReference>
<feature type="transmembrane region" description="Helical" evidence="2">
    <location>
        <begin position="393"/>
        <end position="416"/>
    </location>
</feature>
<feature type="transmembrane region" description="Helical" evidence="2">
    <location>
        <begin position="146"/>
        <end position="164"/>
    </location>
</feature>
<dbReference type="InterPro" id="IPR050222">
    <property type="entry name" value="MATE_MdtK"/>
</dbReference>
<gene>
    <name evidence="3" type="ORF">GZH52_13565</name>
</gene>
<feature type="transmembrane region" description="Helical" evidence="2">
    <location>
        <begin position="353"/>
        <end position="372"/>
    </location>
</feature>
<feature type="transmembrane region" description="Helical" evidence="2">
    <location>
        <begin position="99"/>
        <end position="126"/>
    </location>
</feature>
<dbReference type="EMBL" id="JAAGAA010000013">
    <property type="protein sequence ID" value="NDV13802.1"/>
    <property type="molecule type" value="Genomic_DNA"/>
</dbReference>
<reference evidence="3 4" key="1">
    <citation type="submission" date="2020-02" db="EMBL/GenBank/DDBJ databases">
        <authorList>
            <person name="Yang Z."/>
        </authorList>
    </citation>
    <scope>NUCLEOTIDE SEQUENCE [LARGE SCALE GENOMIC DNA]</scope>
    <source>
        <strain evidence="3 4">HX-7-9</strain>
    </source>
</reference>
<accession>A0A6B2KUA6</accession>
<feature type="transmembrane region" description="Helical" evidence="2">
    <location>
        <begin position="207"/>
        <end position="228"/>
    </location>
</feature>
<protein>
    <recommendedName>
        <fullName evidence="5">MATE family efflux transporter</fullName>
    </recommendedName>
</protein>
<proteinExistence type="predicted"/>
<feature type="transmembrane region" description="Helical" evidence="2">
    <location>
        <begin position="319"/>
        <end position="341"/>
    </location>
</feature>
<name>A0A6B2KUA6_9NEIS</name>
<evidence type="ECO:0000256" key="1">
    <source>
        <dbReference type="ARBA" id="ARBA00022448"/>
    </source>
</evidence>
<dbReference type="Pfam" id="PF01554">
    <property type="entry name" value="MatE"/>
    <property type="match status" value="1"/>
</dbReference>
<keyword evidence="2" id="KW-0812">Transmembrane</keyword>
<keyword evidence="2" id="KW-1133">Transmembrane helix</keyword>
<dbReference type="GO" id="GO:0005886">
    <property type="term" value="C:plasma membrane"/>
    <property type="evidence" value="ECO:0007669"/>
    <property type="project" value="TreeGrafter"/>
</dbReference>
<keyword evidence="4" id="KW-1185">Reference proteome</keyword>
<evidence type="ECO:0000256" key="2">
    <source>
        <dbReference type="SAM" id="Phobius"/>
    </source>
</evidence>
<dbReference type="PANTHER" id="PTHR43298">
    <property type="entry name" value="MULTIDRUG RESISTANCE PROTEIN NORM-RELATED"/>
    <property type="match status" value="1"/>
</dbReference>